<organism evidence="4 5">
    <name type="scientific">Wickerhamomyces mucosus</name>
    <dbReference type="NCBI Taxonomy" id="1378264"/>
    <lineage>
        <taxon>Eukaryota</taxon>
        <taxon>Fungi</taxon>
        <taxon>Dikarya</taxon>
        <taxon>Ascomycota</taxon>
        <taxon>Saccharomycotina</taxon>
        <taxon>Saccharomycetes</taxon>
        <taxon>Phaffomycetales</taxon>
        <taxon>Wickerhamomycetaceae</taxon>
        <taxon>Wickerhamomyces</taxon>
    </lineage>
</organism>
<sequence>MNPSSINHTANPEDLYHQFLMENKNDFLQTPEEIQSRESIGQNYDEVRSHASDTSQYYLHEERIEEASITHNEIFSDVLSATQTDITEYSPGLEQPDFSNFEETTRLSQGSLQQMQKSKTADDNENWFNPVSTSLEPLPFNLKPLNVNLKNNMDVLKRVNERSESLMIVNDENLPTSIQGFDSSPTVSKQFLHSSKFVTQTPLLTLSAQNYKTTQLELENKSSNQALFQPKTRTSRISRKPSKDNDGISKPTPNPRSGKTLESKYSTRPEIPITAQLKQNKIVWEKIYNNKKKGIYPCTHCSETFSNMYDLAKHIDEFGLYRKHRCPFDNCPWYIIGLPRRAEVRRHCAAQHNYRVVFPEDKTIKVNGELSTVGSKLDDLGFEGIHGTRITKNNIKCNYEFCHKTFKRKDARQRHENLVHLNPESRFNKKISAIKAKCEGQSPETLSKLVESSWNKKSKRKKEDKSISNIICDGD</sequence>
<evidence type="ECO:0000313" key="4">
    <source>
        <dbReference type="EMBL" id="KAH3675976.1"/>
    </source>
</evidence>
<gene>
    <name evidence="4" type="ORF">WICMUC_002272</name>
</gene>
<dbReference type="AlphaFoldDB" id="A0A9P8TEJ9"/>
<dbReference type="OrthoDB" id="6910977at2759"/>
<evidence type="ECO:0000313" key="5">
    <source>
        <dbReference type="Proteomes" id="UP000769528"/>
    </source>
</evidence>
<dbReference type="GO" id="GO:0008270">
    <property type="term" value="F:zinc ion binding"/>
    <property type="evidence" value="ECO:0007669"/>
    <property type="project" value="UniProtKB-KW"/>
</dbReference>
<keyword evidence="1" id="KW-0862">Zinc</keyword>
<evidence type="ECO:0000256" key="1">
    <source>
        <dbReference type="PROSITE-ProRule" id="PRU00042"/>
    </source>
</evidence>
<feature type="domain" description="C2H2-type" evidence="3">
    <location>
        <begin position="395"/>
        <end position="425"/>
    </location>
</feature>
<name>A0A9P8TEJ9_9ASCO</name>
<dbReference type="SMART" id="SM00355">
    <property type="entry name" value="ZnF_C2H2"/>
    <property type="match status" value="3"/>
</dbReference>
<reference evidence="4" key="1">
    <citation type="journal article" date="2021" name="Open Biol.">
        <title>Shared evolutionary footprints suggest mitochondrial oxidative damage underlies multiple complex I losses in fungi.</title>
        <authorList>
            <person name="Schikora-Tamarit M.A."/>
            <person name="Marcet-Houben M."/>
            <person name="Nosek J."/>
            <person name="Gabaldon T."/>
        </authorList>
    </citation>
    <scope>NUCLEOTIDE SEQUENCE</scope>
    <source>
        <strain evidence="4">CBS6341</strain>
    </source>
</reference>
<protein>
    <recommendedName>
        <fullName evidence="3">C2H2-type domain-containing protein</fullName>
    </recommendedName>
</protein>
<dbReference type="PROSITE" id="PS00028">
    <property type="entry name" value="ZINC_FINGER_C2H2_1"/>
    <property type="match status" value="1"/>
</dbReference>
<accession>A0A9P8TEJ9</accession>
<dbReference type="EMBL" id="JAEUBF010000681">
    <property type="protein sequence ID" value="KAH3675976.1"/>
    <property type="molecule type" value="Genomic_DNA"/>
</dbReference>
<keyword evidence="5" id="KW-1185">Reference proteome</keyword>
<reference evidence="4" key="2">
    <citation type="submission" date="2021-01" db="EMBL/GenBank/DDBJ databases">
        <authorList>
            <person name="Schikora-Tamarit M.A."/>
        </authorList>
    </citation>
    <scope>NUCLEOTIDE SEQUENCE</scope>
    <source>
        <strain evidence="4">CBS6341</strain>
    </source>
</reference>
<feature type="region of interest" description="Disordered" evidence="2">
    <location>
        <begin position="449"/>
        <end position="475"/>
    </location>
</feature>
<dbReference type="Proteomes" id="UP000769528">
    <property type="component" value="Unassembled WGS sequence"/>
</dbReference>
<comment type="caution">
    <text evidence="4">The sequence shown here is derived from an EMBL/GenBank/DDBJ whole genome shotgun (WGS) entry which is preliminary data.</text>
</comment>
<keyword evidence="1" id="KW-0479">Metal-binding</keyword>
<proteinExistence type="predicted"/>
<evidence type="ECO:0000256" key="2">
    <source>
        <dbReference type="SAM" id="MobiDB-lite"/>
    </source>
</evidence>
<evidence type="ECO:0000259" key="3">
    <source>
        <dbReference type="PROSITE" id="PS50157"/>
    </source>
</evidence>
<dbReference type="InterPro" id="IPR013087">
    <property type="entry name" value="Znf_C2H2_type"/>
</dbReference>
<keyword evidence="1" id="KW-0863">Zinc-finger</keyword>
<feature type="region of interest" description="Disordered" evidence="2">
    <location>
        <begin position="222"/>
        <end position="266"/>
    </location>
</feature>
<dbReference type="PROSITE" id="PS50157">
    <property type="entry name" value="ZINC_FINGER_C2H2_2"/>
    <property type="match status" value="1"/>
</dbReference>